<dbReference type="InterPro" id="IPR043502">
    <property type="entry name" value="DNA/RNA_pol_sf"/>
</dbReference>
<evidence type="ECO:0008006" key="3">
    <source>
        <dbReference type="Google" id="ProtNLM"/>
    </source>
</evidence>
<sequence>MVSRCIGILDPLEKKNKLELKEEAKDHFLSTVKVNEEGHFQVSLPGLDNHLPLKDNHDLAIKRLDSTVKRLKAEKLYDPYGEIFNEWKREGIVEEVPKSEIDLPCHCLPHRHIVKENSTTRIRPVLDSSAKQKGSPSLNNCLEKGLNLIELIPSILHRCRMNRIGVSADIRTAFLQMSLCPKVKNYLRFVWYGTDGKLKYYRHCKVVFGVTSSPFLLVSVIQYLLESTVKELNGNPKYKVDIIEQLKKSFYVDNCLASVKIELELQ</sequence>
<organism evidence="1 2">
    <name type="scientific">Araneus ventricosus</name>
    <name type="common">Orbweaver spider</name>
    <name type="synonym">Epeira ventricosa</name>
    <dbReference type="NCBI Taxonomy" id="182803"/>
    <lineage>
        <taxon>Eukaryota</taxon>
        <taxon>Metazoa</taxon>
        <taxon>Ecdysozoa</taxon>
        <taxon>Arthropoda</taxon>
        <taxon>Chelicerata</taxon>
        <taxon>Arachnida</taxon>
        <taxon>Araneae</taxon>
        <taxon>Araneomorphae</taxon>
        <taxon>Entelegynae</taxon>
        <taxon>Araneoidea</taxon>
        <taxon>Araneidae</taxon>
        <taxon>Araneus</taxon>
    </lineage>
</organism>
<evidence type="ECO:0000313" key="1">
    <source>
        <dbReference type="EMBL" id="GBL89988.1"/>
    </source>
</evidence>
<gene>
    <name evidence="1" type="ORF">AVEN_178394_1</name>
</gene>
<dbReference type="Proteomes" id="UP000499080">
    <property type="component" value="Unassembled WGS sequence"/>
</dbReference>
<dbReference type="PANTHER" id="PTHR47331">
    <property type="entry name" value="PHD-TYPE DOMAIN-CONTAINING PROTEIN"/>
    <property type="match status" value="1"/>
</dbReference>
<dbReference type="SUPFAM" id="SSF56672">
    <property type="entry name" value="DNA/RNA polymerases"/>
    <property type="match status" value="1"/>
</dbReference>
<evidence type="ECO:0000313" key="2">
    <source>
        <dbReference type="Proteomes" id="UP000499080"/>
    </source>
</evidence>
<comment type="caution">
    <text evidence="1">The sequence shown here is derived from an EMBL/GenBank/DDBJ whole genome shotgun (WGS) entry which is preliminary data.</text>
</comment>
<dbReference type="AlphaFoldDB" id="A0A4Y2BD71"/>
<name>A0A4Y2BD71_ARAVE</name>
<accession>A0A4Y2BD71</accession>
<dbReference type="GO" id="GO:0071897">
    <property type="term" value="P:DNA biosynthetic process"/>
    <property type="evidence" value="ECO:0007669"/>
    <property type="project" value="UniProtKB-ARBA"/>
</dbReference>
<keyword evidence="2" id="KW-1185">Reference proteome</keyword>
<protein>
    <recommendedName>
        <fullName evidence="3">Reverse transcriptase domain-containing protein</fullName>
    </recommendedName>
</protein>
<dbReference type="OrthoDB" id="6428385at2759"/>
<proteinExistence type="predicted"/>
<reference evidence="1 2" key="1">
    <citation type="journal article" date="2019" name="Sci. Rep.">
        <title>Orb-weaving spider Araneus ventricosus genome elucidates the spidroin gene catalogue.</title>
        <authorList>
            <person name="Kono N."/>
            <person name="Nakamura H."/>
            <person name="Ohtoshi R."/>
            <person name="Moran D.A.P."/>
            <person name="Shinohara A."/>
            <person name="Yoshida Y."/>
            <person name="Fujiwara M."/>
            <person name="Mori M."/>
            <person name="Tomita M."/>
            <person name="Arakawa K."/>
        </authorList>
    </citation>
    <scope>NUCLEOTIDE SEQUENCE [LARGE SCALE GENOMIC DNA]</scope>
</reference>
<dbReference type="EMBL" id="BGPR01000068">
    <property type="protein sequence ID" value="GBL89988.1"/>
    <property type="molecule type" value="Genomic_DNA"/>
</dbReference>
<dbReference type="PANTHER" id="PTHR47331:SF1">
    <property type="entry name" value="GAG-LIKE PROTEIN"/>
    <property type="match status" value="1"/>
</dbReference>